<keyword evidence="12" id="KW-1185">Reference proteome</keyword>
<dbReference type="GO" id="GO:0032807">
    <property type="term" value="C:DNA ligase IV complex"/>
    <property type="evidence" value="ECO:0007669"/>
    <property type="project" value="TreeGrafter"/>
</dbReference>
<dbReference type="Ensembl" id="ENSACLT00000013533.2">
    <property type="protein sequence ID" value="ENSACLP00000013204.2"/>
    <property type="gene ID" value="ENSACLG00000009039.2"/>
</dbReference>
<evidence type="ECO:0000259" key="8">
    <source>
        <dbReference type="Pfam" id="PF06632"/>
    </source>
</evidence>
<feature type="compositionally biased region" description="Basic and acidic residues" evidence="7">
    <location>
        <begin position="313"/>
        <end position="328"/>
    </location>
</feature>
<dbReference type="InterPro" id="IPR053963">
    <property type="entry name" value="XRCC4_C"/>
</dbReference>
<evidence type="ECO:0000256" key="2">
    <source>
        <dbReference type="ARBA" id="ARBA00022763"/>
    </source>
</evidence>
<feature type="domain" description="XRCC4 coiled-coil" evidence="9">
    <location>
        <begin position="145"/>
        <end position="221"/>
    </location>
</feature>
<evidence type="ECO:0000259" key="10">
    <source>
        <dbReference type="Pfam" id="PF21925"/>
    </source>
</evidence>
<dbReference type="InterPro" id="IPR053961">
    <property type="entry name" value="XRCC4_N"/>
</dbReference>
<dbReference type="Pfam" id="PF21924">
    <property type="entry name" value="XRCC4_CC"/>
    <property type="match status" value="1"/>
</dbReference>
<accession>A0A3P8P870</accession>
<dbReference type="PANTHER" id="PTHR28559:SF1">
    <property type="entry name" value="DNA REPAIR PROTEIN XRCC4"/>
    <property type="match status" value="1"/>
</dbReference>
<dbReference type="OMA" id="FIKGTWF"/>
<dbReference type="SUPFAM" id="SSF58022">
    <property type="entry name" value="XRCC4, C-terminal oligomerization domain"/>
    <property type="match status" value="1"/>
</dbReference>
<reference evidence="11" key="2">
    <citation type="submission" date="2025-08" db="UniProtKB">
        <authorList>
            <consortium name="Ensembl"/>
        </authorList>
    </citation>
    <scope>IDENTIFICATION</scope>
</reference>
<keyword evidence="4" id="KW-0234">DNA repair</keyword>
<dbReference type="Gene3D" id="2.170.210.10">
    <property type="entry name" value="DNA double-strand break repair and VJ recombination XRCC4, N-terminal"/>
    <property type="match status" value="1"/>
</dbReference>
<dbReference type="Proteomes" id="UP000265100">
    <property type="component" value="Chromosome 7"/>
</dbReference>
<feature type="domain" description="XRCC4 C-terminal" evidence="10">
    <location>
        <begin position="255"/>
        <end position="356"/>
    </location>
</feature>
<evidence type="ECO:0008006" key="13">
    <source>
        <dbReference type="Google" id="ProtNLM"/>
    </source>
</evidence>
<keyword evidence="5" id="KW-0539">Nucleus</keyword>
<evidence type="ECO:0000256" key="6">
    <source>
        <dbReference type="ARBA" id="ARBA00025728"/>
    </source>
</evidence>
<dbReference type="SUPFAM" id="SSF50809">
    <property type="entry name" value="XRCC4, N-terminal domain"/>
    <property type="match status" value="1"/>
</dbReference>
<dbReference type="Bgee" id="ENSACLG00000009039">
    <property type="expression patterns" value="Expressed in testis and 8 other cell types or tissues"/>
</dbReference>
<dbReference type="InterPro" id="IPR009089">
    <property type="entry name" value="XRCC4_N_sf"/>
</dbReference>
<dbReference type="PANTHER" id="PTHR28559">
    <property type="entry name" value="DNA REPAIR PROTEIN XRCC4"/>
    <property type="match status" value="1"/>
</dbReference>
<dbReference type="Pfam" id="PF21925">
    <property type="entry name" value="XRCC4_C"/>
    <property type="match status" value="1"/>
</dbReference>
<evidence type="ECO:0000256" key="1">
    <source>
        <dbReference type="ARBA" id="ARBA00004123"/>
    </source>
</evidence>
<evidence type="ECO:0000259" key="9">
    <source>
        <dbReference type="Pfam" id="PF21924"/>
    </source>
</evidence>
<proteinExistence type="inferred from homology"/>
<sequence length="358" mass="40468">MTYIHVPGAACQQKPKTNWRTHKGMHTSVREINLCSDTYFLRVDWEGCNFSTGFQLLLTDGQDAWRGEVRGEVVCNEAEELEMPLERYIEDVEQAFTGRENSNTYNFTLTPNPPGHSSTLTLTYEKMQKDISFRLGCVLLKAVPEPAEAVRNLLIHSLQRGNNLQHHNQRLQEENERLRGEQQHITAELKRYIGGKEALEAELYSRFVLVLNEKKAKIRSLQQDVTKLEEMRSNDQRKKDSVKSGQTRGQDDGVEEDDYGGSTDEDPVETQSTPASSLESPTPGPLDESLSDLTDVAPSRKRRFRHLRAPEAAVKRPNPETSQRKRNDSPAGSSKHQTPRLSADAAASSAVEDLFEEF</sequence>
<reference evidence="11" key="1">
    <citation type="submission" date="2018-05" db="EMBL/GenBank/DDBJ databases">
        <authorList>
            <person name="Datahose"/>
        </authorList>
    </citation>
    <scope>NUCLEOTIDE SEQUENCE</scope>
</reference>
<dbReference type="GO" id="GO:0010165">
    <property type="term" value="P:response to X-ray"/>
    <property type="evidence" value="ECO:0007669"/>
    <property type="project" value="TreeGrafter"/>
</dbReference>
<feature type="region of interest" description="Disordered" evidence="7">
    <location>
        <begin position="229"/>
        <end position="358"/>
    </location>
</feature>
<keyword evidence="2" id="KW-0227">DNA damage</keyword>
<evidence type="ECO:0000256" key="3">
    <source>
        <dbReference type="ARBA" id="ARBA00023172"/>
    </source>
</evidence>
<dbReference type="AlphaFoldDB" id="A0A3P8P870"/>
<comment type="subcellular location">
    <subcellularLocation>
        <location evidence="1">Nucleus</location>
    </subcellularLocation>
</comment>
<dbReference type="Gene3D" id="1.20.5.370">
    <property type="match status" value="1"/>
</dbReference>
<evidence type="ECO:0000256" key="7">
    <source>
        <dbReference type="SAM" id="MobiDB-lite"/>
    </source>
</evidence>
<dbReference type="GO" id="GO:0003677">
    <property type="term" value="F:DNA binding"/>
    <property type="evidence" value="ECO:0007669"/>
    <property type="project" value="InterPro"/>
</dbReference>
<evidence type="ECO:0000256" key="4">
    <source>
        <dbReference type="ARBA" id="ARBA00023204"/>
    </source>
</evidence>
<dbReference type="GO" id="GO:0033152">
    <property type="term" value="P:immunoglobulin V(D)J recombination"/>
    <property type="evidence" value="ECO:0007669"/>
    <property type="project" value="TreeGrafter"/>
</dbReference>
<dbReference type="STRING" id="8154.ENSACLP00000013204"/>
<dbReference type="InterPro" id="IPR014751">
    <property type="entry name" value="XRCC4-like_C"/>
</dbReference>
<dbReference type="Pfam" id="PF06632">
    <property type="entry name" value="XRCC4"/>
    <property type="match status" value="1"/>
</dbReference>
<gene>
    <name evidence="11" type="primary">XRCC4</name>
</gene>
<organism evidence="11 12">
    <name type="scientific">Astatotilapia calliptera</name>
    <name type="common">Eastern happy</name>
    <name type="synonym">Chromis callipterus</name>
    <dbReference type="NCBI Taxonomy" id="8154"/>
    <lineage>
        <taxon>Eukaryota</taxon>
        <taxon>Metazoa</taxon>
        <taxon>Chordata</taxon>
        <taxon>Craniata</taxon>
        <taxon>Vertebrata</taxon>
        <taxon>Euteleostomi</taxon>
        <taxon>Actinopterygii</taxon>
        <taxon>Neopterygii</taxon>
        <taxon>Teleostei</taxon>
        <taxon>Neoteleostei</taxon>
        <taxon>Acanthomorphata</taxon>
        <taxon>Ovalentaria</taxon>
        <taxon>Cichlomorphae</taxon>
        <taxon>Cichliformes</taxon>
        <taxon>Cichlidae</taxon>
        <taxon>African cichlids</taxon>
        <taxon>Pseudocrenilabrinae</taxon>
        <taxon>Haplochromini</taxon>
        <taxon>Astatotilapia</taxon>
    </lineage>
</organism>
<keyword evidence="3" id="KW-0233">DNA recombination</keyword>
<evidence type="ECO:0000313" key="12">
    <source>
        <dbReference type="Proteomes" id="UP000265100"/>
    </source>
</evidence>
<dbReference type="CDD" id="cd22283">
    <property type="entry name" value="HD_XRCC4_N"/>
    <property type="match status" value="1"/>
</dbReference>
<evidence type="ECO:0000256" key="5">
    <source>
        <dbReference type="ARBA" id="ARBA00023242"/>
    </source>
</evidence>
<evidence type="ECO:0000313" key="11">
    <source>
        <dbReference type="Ensembl" id="ENSACLP00000013204.2"/>
    </source>
</evidence>
<feature type="compositionally biased region" description="Polar residues" evidence="7">
    <location>
        <begin position="269"/>
        <end position="280"/>
    </location>
</feature>
<dbReference type="InterPro" id="IPR053962">
    <property type="entry name" value="XRCC4_CC"/>
</dbReference>
<feature type="compositionally biased region" description="Polar residues" evidence="7">
    <location>
        <begin position="330"/>
        <end position="340"/>
    </location>
</feature>
<feature type="compositionally biased region" description="Acidic residues" evidence="7">
    <location>
        <begin position="252"/>
        <end position="268"/>
    </location>
</feature>
<name>A0A3P8P870_ASTCA</name>
<feature type="compositionally biased region" description="Basic and acidic residues" evidence="7">
    <location>
        <begin position="229"/>
        <end position="242"/>
    </location>
</feature>
<comment type="similarity">
    <text evidence="6">Belongs to the XRCC4-XLF family. XRCC4 subfamily.</text>
</comment>
<dbReference type="InterPro" id="IPR038051">
    <property type="entry name" value="XRCC4-like_N_sf"/>
</dbReference>
<protein>
    <recommendedName>
        <fullName evidence="13">X-ray repair complementing defective repair in Chinese hamster cells 4</fullName>
    </recommendedName>
</protein>
<feature type="domain" description="XRCC4 N-terminal" evidence="8">
    <location>
        <begin position="38"/>
        <end position="141"/>
    </location>
</feature>
<reference evidence="11" key="3">
    <citation type="submission" date="2025-09" db="UniProtKB">
        <authorList>
            <consortium name="Ensembl"/>
        </authorList>
    </citation>
    <scope>IDENTIFICATION</scope>
</reference>
<dbReference type="GO" id="GO:0006303">
    <property type="term" value="P:double-strand break repair via nonhomologous end joining"/>
    <property type="evidence" value="ECO:0007669"/>
    <property type="project" value="TreeGrafter"/>
</dbReference>
<dbReference type="GO" id="GO:0005958">
    <property type="term" value="C:DNA-dependent protein kinase-DNA ligase 4 complex"/>
    <property type="evidence" value="ECO:0007669"/>
    <property type="project" value="TreeGrafter"/>
</dbReference>
<dbReference type="GeneTree" id="ENSGT00940000166544"/>
<dbReference type="InterPro" id="IPR010585">
    <property type="entry name" value="DNA_repair_prot_XRCC4"/>
</dbReference>